<evidence type="ECO:0000313" key="11">
    <source>
        <dbReference type="EMBL" id="KJZ72986.1"/>
    </source>
</evidence>
<evidence type="ECO:0000256" key="6">
    <source>
        <dbReference type="ARBA" id="ARBA00037882"/>
    </source>
</evidence>
<evidence type="ECO:0008006" key="13">
    <source>
        <dbReference type="Google" id="ProtNLM"/>
    </source>
</evidence>
<dbReference type="Pfam" id="PF10017">
    <property type="entry name" value="Methyltransf_33"/>
    <property type="match status" value="1"/>
</dbReference>
<gene>
    <name evidence="11" type="ORF">HIM_07558</name>
</gene>
<feature type="domain" description="Histidine-specific methyltransferase SAM-dependent" evidence="9">
    <location>
        <begin position="52"/>
        <end position="354"/>
    </location>
</feature>
<dbReference type="PANTHER" id="PTHR43397">
    <property type="entry name" value="ERGOTHIONEINE BIOSYNTHESIS PROTEIN 1"/>
    <property type="match status" value="1"/>
</dbReference>
<dbReference type="InterPro" id="IPR051128">
    <property type="entry name" value="EgtD_Methyltrsf_superfamily"/>
</dbReference>
<dbReference type="OrthoDB" id="659at2759"/>
<dbReference type="GO" id="GO:1903257">
    <property type="term" value="P:selenoneine biosynthetic process"/>
    <property type="evidence" value="ECO:0007669"/>
    <property type="project" value="EnsemblFungi"/>
</dbReference>
<dbReference type="GO" id="GO:0032259">
    <property type="term" value="P:methylation"/>
    <property type="evidence" value="ECO:0007669"/>
    <property type="project" value="UniProtKB-KW"/>
</dbReference>
<keyword evidence="2" id="KW-0808">Transferase</keyword>
<keyword evidence="1" id="KW-0489">Methyltransferase</keyword>
<feature type="compositionally biased region" description="Polar residues" evidence="7">
    <location>
        <begin position="631"/>
        <end position="648"/>
    </location>
</feature>
<keyword evidence="4" id="KW-0560">Oxidoreductase</keyword>
<evidence type="ECO:0000259" key="8">
    <source>
        <dbReference type="Pfam" id="PF03781"/>
    </source>
</evidence>
<dbReference type="EMBL" id="KQ030539">
    <property type="protein sequence ID" value="KJZ72986.1"/>
    <property type="molecule type" value="Genomic_DNA"/>
</dbReference>
<evidence type="ECO:0000256" key="7">
    <source>
        <dbReference type="SAM" id="MobiDB-lite"/>
    </source>
</evidence>
<dbReference type="PANTHER" id="PTHR43397:SF1">
    <property type="entry name" value="ERGOTHIONEINE BIOSYNTHESIS PROTEIN 1"/>
    <property type="match status" value="1"/>
</dbReference>
<evidence type="ECO:0000259" key="9">
    <source>
        <dbReference type="Pfam" id="PF10017"/>
    </source>
</evidence>
<keyword evidence="12" id="KW-1185">Reference proteome</keyword>
<dbReference type="InterPro" id="IPR005532">
    <property type="entry name" value="SUMF_dom"/>
</dbReference>
<evidence type="ECO:0000256" key="4">
    <source>
        <dbReference type="ARBA" id="ARBA00023002"/>
    </source>
</evidence>
<comment type="pathway">
    <text evidence="6">Amino-acid biosynthesis; ergothioneine biosynthesis.</text>
</comment>
<dbReference type="Gene3D" id="3.40.50.150">
    <property type="entry name" value="Vaccinia Virus protein VP39"/>
    <property type="match status" value="1"/>
</dbReference>
<dbReference type="InterPro" id="IPR017805">
    <property type="entry name" value="SAM_MeTrfase_EasF-type_put"/>
</dbReference>
<dbReference type="InterPro" id="IPR029063">
    <property type="entry name" value="SAM-dependent_MTases_sf"/>
</dbReference>
<evidence type="ECO:0000313" key="12">
    <source>
        <dbReference type="Proteomes" id="UP000054481"/>
    </source>
</evidence>
<dbReference type="InterPro" id="IPR024775">
    <property type="entry name" value="DinB-like"/>
</dbReference>
<protein>
    <recommendedName>
        <fullName evidence="13">Ergothioneine biosynthesis protein 1</fullName>
    </recommendedName>
</protein>
<dbReference type="Pfam" id="PF12867">
    <property type="entry name" value="DinB_2"/>
    <property type="match status" value="1"/>
</dbReference>
<feature type="domain" description="Sulfatase-modifying factor enzyme-like" evidence="8">
    <location>
        <begin position="574"/>
        <end position="878"/>
    </location>
</feature>
<organism evidence="11 12">
    <name type="scientific">Hirsutella minnesotensis 3608</name>
    <dbReference type="NCBI Taxonomy" id="1043627"/>
    <lineage>
        <taxon>Eukaryota</taxon>
        <taxon>Fungi</taxon>
        <taxon>Dikarya</taxon>
        <taxon>Ascomycota</taxon>
        <taxon>Pezizomycotina</taxon>
        <taxon>Sordariomycetes</taxon>
        <taxon>Hypocreomycetidae</taxon>
        <taxon>Hypocreales</taxon>
        <taxon>Ophiocordycipitaceae</taxon>
        <taxon>Hirsutella</taxon>
    </lineage>
</organism>
<dbReference type="InterPro" id="IPR042095">
    <property type="entry name" value="SUMF_sf"/>
</dbReference>
<dbReference type="AlphaFoldDB" id="A0A0F7ZHP2"/>
<dbReference type="SUPFAM" id="SSF56436">
    <property type="entry name" value="C-type lectin-like"/>
    <property type="match status" value="1"/>
</dbReference>
<evidence type="ECO:0000256" key="1">
    <source>
        <dbReference type="ARBA" id="ARBA00022603"/>
    </source>
</evidence>
<dbReference type="InterPro" id="IPR019257">
    <property type="entry name" value="MeTrfase_dom"/>
</dbReference>
<keyword evidence="3" id="KW-0949">S-adenosyl-L-methionine</keyword>
<dbReference type="Pfam" id="PF03781">
    <property type="entry name" value="FGE-sulfatase"/>
    <property type="match status" value="1"/>
</dbReference>
<accession>A0A0F7ZHP2</accession>
<sequence>MPATRESVLGRRAAEGAPCADQVPVAKKQQHQAPLDIVDIRGREIEFNLKDQILAMLDPIYGPRKLPTLLLYNQRGLQLFEHITYLDEYYLTNNEIEVLKKSATDMASKIPAGSMVVELGSGNLRKICLLLQAFEDAAKPIDYYALDLSQEELERTLAHVPAFQHVSCHGLLGTYDDGREWLKQAKILERPKCIIHLGSSIGNFHRNEAADFLHGFAELLHPDRDLMIVGVDSCSDPDKVYRAYNDSQGLTHEFILNGLEHANDIYGEDIFHMDEWKVIGEYVFDRDGGRHQAFLSPLKETTVLGVTIKPHDRIQIEQSLKYSKEGSDKLWKQAGLQEMARYCRGEEYNLHLLQKARLPFSKIPSLYAAAPLPSIKDWDAVWEAWETVTRAMLPPEELGEQPIKLRHACIFYLGHIPAFLDIQLTKTTGAAATEPAWYGSIFERGIDPDVDNPEHCHAHSAVPDEWPAADEIAAYQGRVRARLRGLYDAAEPMARSVARAVWVGFEHELMHLETLLYMMLQSDKTLPPPHAPRPDFALMAEEAARARVPNQWFDIPAQTITVGMDDPEDGNDSSRVFGWDNEKPARKESVHAFQAQARPITNEEYARFLFSSNIDKVPASWSRLETESEVQEANGSASDNVPNGTQDAACSANGHGSAASTLPESFLGDKAVRTVYGLVPLKHALDWPVFASFDELARCATWMGGRIPTVEEARSIYAYVENHKKDALMQSRLTKKVPAVNGHLVNDGVEETPPSEHESTPSLVGDEAPSDLFADLTGANVGFQHWHPVPVTANGGALAGQGGMGGVWEWTSSPLYRHPGFEPMALYPAYTADFFDGKHNIVLGGSWATHPRIAGRRSFVNWYQRNYPYTWAGARLVRDIQ</sequence>
<dbReference type="Proteomes" id="UP000054481">
    <property type="component" value="Unassembled WGS sequence"/>
</dbReference>
<dbReference type="Gene3D" id="3.90.1580.10">
    <property type="entry name" value="paralog of FGE (formylglycine-generating enzyme)"/>
    <property type="match status" value="1"/>
</dbReference>
<keyword evidence="5" id="KW-0408">Iron</keyword>
<dbReference type="GO" id="GO:0052699">
    <property type="term" value="P:ergothioneine biosynthetic process"/>
    <property type="evidence" value="ECO:0007669"/>
    <property type="project" value="EnsemblFungi"/>
</dbReference>
<proteinExistence type="predicted"/>
<feature type="domain" description="DinB-like" evidence="10">
    <location>
        <begin position="379"/>
        <end position="515"/>
    </location>
</feature>
<evidence type="ECO:0000256" key="3">
    <source>
        <dbReference type="ARBA" id="ARBA00022691"/>
    </source>
</evidence>
<feature type="region of interest" description="Disordered" evidence="7">
    <location>
        <begin position="625"/>
        <end position="656"/>
    </location>
</feature>
<dbReference type="InterPro" id="IPR016187">
    <property type="entry name" value="CTDL_fold"/>
</dbReference>
<name>A0A0F7ZHP2_9HYPO</name>
<reference evidence="11 12" key="1">
    <citation type="journal article" date="2014" name="Genome Biol. Evol.">
        <title>Comparative genomics and transcriptomics analyses reveal divergent lifestyle features of nematode endoparasitic fungus Hirsutella minnesotensis.</title>
        <authorList>
            <person name="Lai Y."/>
            <person name="Liu K."/>
            <person name="Zhang X."/>
            <person name="Zhang X."/>
            <person name="Li K."/>
            <person name="Wang N."/>
            <person name="Shu C."/>
            <person name="Wu Y."/>
            <person name="Wang C."/>
            <person name="Bushley K.E."/>
            <person name="Xiang M."/>
            <person name="Liu X."/>
        </authorList>
    </citation>
    <scope>NUCLEOTIDE SEQUENCE [LARGE SCALE GENOMIC DNA]</scope>
    <source>
        <strain evidence="11 12">3608</strain>
    </source>
</reference>
<evidence type="ECO:0000259" key="10">
    <source>
        <dbReference type="Pfam" id="PF12867"/>
    </source>
</evidence>
<evidence type="ECO:0000256" key="2">
    <source>
        <dbReference type="ARBA" id="ARBA00022679"/>
    </source>
</evidence>
<evidence type="ECO:0000256" key="5">
    <source>
        <dbReference type="ARBA" id="ARBA00023004"/>
    </source>
</evidence>
<dbReference type="GO" id="GO:0052706">
    <property type="term" value="F:L-histidine N(alpha)-methyltransferase activity"/>
    <property type="evidence" value="ECO:0007669"/>
    <property type="project" value="EnsemblFungi"/>
</dbReference>
<dbReference type="NCBIfam" id="TIGR03439">
    <property type="entry name" value="methyl_EasF"/>
    <property type="match status" value="1"/>
</dbReference>